<accession>X6M699</accession>
<gene>
    <name evidence="1" type="ORF">RFI_28832</name>
</gene>
<name>X6M699_RETFI</name>
<dbReference type="Proteomes" id="UP000023152">
    <property type="component" value="Unassembled WGS sequence"/>
</dbReference>
<dbReference type="OrthoDB" id="432528at2759"/>
<proteinExistence type="predicted"/>
<protein>
    <submittedName>
        <fullName evidence="1">Uncharacterized protein</fullName>
    </submittedName>
</protein>
<dbReference type="InterPro" id="IPR015915">
    <property type="entry name" value="Kelch-typ_b-propeller"/>
</dbReference>
<organism evidence="1 2">
    <name type="scientific">Reticulomyxa filosa</name>
    <dbReference type="NCBI Taxonomy" id="46433"/>
    <lineage>
        <taxon>Eukaryota</taxon>
        <taxon>Sar</taxon>
        <taxon>Rhizaria</taxon>
        <taxon>Retaria</taxon>
        <taxon>Foraminifera</taxon>
        <taxon>Monothalamids</taxon>
        <taxon>Reticulomyxidae</taxon>
        <taxon>Reticulomyxa</taxon>
    </lineage>
</organism>
<dbReference type="AlphaFoldDB" id="X6M699"/>
<sequence length="413" mass="47816">MNVLSSSCCCFLEFFLGRFIINKPTSNQNKVIMSTTKLFEELAPLPGGLFQCQYVPHKNEILICGGYGMRDCYSYHLIRDEYKSICSYPDIGNICGHCVIKLASNDNNLDEITLLSFGGRDDHTLIMKYVSVWDDEKDETKHAKAEDLNKWVPLRDKNGNPLNIGSEKNKYEGVRAVIGGKMDVFDLRTFEYIKHYTLPIAEVLNFHCFVLKAKVEKKNEMVLFCGDSGLSIVYDEDSNNFELQKIRVCSTLRNYTQYGYVYANEALLLFGGRSKRSWDIISQAVHKYYVKEDKWITFEQTLPSALHNLVGILSEDNIYVHIFGRQNGYNETSIHIRTKWDEWIQNEIEEKEWILIEKEIQLIERVQEDLEGMKQGFNIGKLKDNTTIVFTNLKQSKTKTKQNKGTTRPDNDY</sequence>
<evidence type="ECO:0000313" key="2">
    <source>
        <dbReference type="Proteomes" id="UP000023152"/>
    </source>
</evidence>
<dbReference type="SUPFAM" id="SSF117281">
    <property type="entry name" value="Kelch motif"/>
    <property type="match status" value="1"/>
</dbReference>
<comment type="caution">
    <text evidence="1">The sequence shown here is derived from an EMBL/GenBank/DDBJ whole genome shotgun (WGS) entry which is preliminary data.</text>
</comment>
<reference evidence="1 2" key="1">
    <citation type="journal article" date="2013" name="Curr. Biol.">
        <title>The Genome of the Foraminiferan Reticulomyxa filosa.</title>
        <authorList>
            <person name="Glockner G."/>
            <person name="Hulsmann N."/>
            <person name="Schleicher M."/>
            <person name="Noegel A.A."/>
            <person name="Eichinger L."/>
            <person name="Gallinger C."/>
            <person name="Pawlowski J."/>
            <person name="Sierra R."/>
            <person name="Euteneuer U."/>
            <person name="Pillet L."/>
            <person name="Moustafa A."/>
            <person name="Platzer M."/>
            <person name="Groth M."/>
            <person name="Szafranski K."/>
            <person name="Schliwa M."/>
        </authorList>
    </citation>
    <scope>NUCLEOTIDE SEQUENCE [LARGE SCALE GENOMIC DNA]</scope>
</reference>
<dbReference type="EMBL" id="ASPP01024887">
    <property type="protein sequence ID" value="ETO08555.1"/>
    <property type="molecule type" value="Genomic_DNA"/>
</dbReference>
<dbReference type="Gene3D" id="2.120.10.80">
    <property type="entry name" value="Kelch-type beta propeller"/>
    <property type="match status" value="2"/>
</dbReference>
<keyword evidence="2" id="KW-1185">Reference proteome</keyword>
<evidence type="ECO:0000313" key="1">
    <source>
        <dbReference type="EMBL" id="ETO08555.1"/>
    </source>
</evidence>